<dbReference type="PANTHER" id="PTHR32552">
    <property type="entry name" value="FERRICHROME IRON RECEPTOR-RELATED"/>
    <property type="match status" value="1"/>
</dbReference>
<keyword evidence="7 17" id="KW-0732">Signal</keyword>
<dbReference type="InterPro" id="IPR039426">
    <property type="entry name" value="TonB-dep_rcpt-like"/>
</dbReference>
<accession>A0A1Y2LEI8</accession>
<evidence type="ECO:0000256" key="12">
    <source>
        <dbReference type="ARBA" id="ARBA00023170"/>
    </source>
</evidence>
<evidence type="ECO:0000313" key="20">
    <source>
        <dbReference type="EMBL" id="OSQ48520.1"/>
    </source>
</evidence>
<evidence type="ECO:0000256" key="8">
    <source>
        <dbReference type="ARBA" id="ARBA00023004"/>
    </source>
</evidence>
<feature type="compositionally biased region" description="Polar residues" evidence="16">
    <location>
        <begin position="83"/>
        <end position="93"/>
    </location>
</feature>
<keyword evidence="6 14" id="KW-0812">Transmembrane</keyword>
<comment type="subcellular location">
    <subcellularLocation>
        <location evidence="1 14">Cell outer membrane</location>
        <topology evidence="1 14">Multi-pass membrane protein</topology>
    </subcellularLocation>
</comment>
<reference evidence="20 21" key="1">
    <citation type="submission" date="2014-03" db="EMBL/GenBank/DDBJ databases">
        <title>The draft genome sequence of Thalassospira alkalitolerans JCM 18968.</title>
        <authorList>
            <person name="Lai Q."/>
            <person name="Shao Z."/>
        </authorList>
    </citation>
    <scope>NUCLEOTIDE SEQUENCE [LARGE SCALE GENOMIC DNA]</scope>
    <source>
        <strain evidence="20 21">JCM 18968</strain>
    </source>
</reference>
<dbReference type="InterPro" id="IPR010105">
    <property type="entry name" value="TonB_sidphr_rcpt"/>
</dbReference>
<dbReference type="Proteomes" id="UP000193396">
    <property type="component" value="Unassembled WGS sequence"/>
</dbReference>
<dbReference type="PROSITE" id="PS52016">
    <property type="entry name" value="TONB_DEPENDENT_REC_3"/>
    <property type="match status" value="1"/>
</dbReference>
<organism evidence="20 21">
    <name type="scientific">Thalassospira alkalitolerans</name>
    <dbReference type="NCBI Taxonomy" id="1293890"/>
    <lineage>
        <taxon>Bacteria</taxon>
        <taxon>Pseudomonadati</taxon>
        <taxon>Pseudomonadota</taxon>
        <taxon>Alphaproteobacteria</taxon>
        <taxon>Rhodospirillales</taxon>
        <taxon>Thalassospiraceae</taxon>
        <taxon>Thalassospira</taxon>
    </lineage>
</organism>
<dbReference type="SUPFAM" id="SSF56935">
    <property type="entry name" value="Porins"/>
    <property type="match status" value="1"/>
</dbReference>
<keyword evidence="9" id="KW-0406">Ion transport</keyword>
<evidence type="ECO:0000259" key="19">
    <source>
        <dbReference type="Pfam" id="PF07715"/>
    </source>
</evidence>
<dbReference type="InterPro" id="IPR000531">
    <property type="entry name" value="Beta-barrel_TonB"/>
</dbReference>
<keyword evidence="5" id="KW-0410">Iron transport</keyword>
<dbReference type="FunFam" id="2.170.130.10:FF:000001">
    <property type="entry name" value="Catecholate siderophore TonB-dependent receptor"/>
    <property type="match status" value="1"/>
</dbReference>
<dbReference type="CDD" id="cd01347">
    <property type="entry name" value="ligand_gated_channel"/>
    <property type="match status" value="1"/>
</dbReference>
<dbReference type="Gene3D" id="2.40.170.20">
    <property type="entry name" value="TonB-dependent receptor, beta-barrel domain"/>
    <property type="match status" value="1"/>
</dbReference>
<dbReference type="GO" id="GO:0015344">
    <property type="term" value="F:siderophore uptake transmembrane transporter activity"/>
    <property type="evidence" value="ECO:0007669"/>
    <property type="project" value="TreeGrafter"/>
</dbReference>
<evidence type="ECO:0000256" key="2">
    <source>
        <dbReference type="ARBA" id="ARBA00009810"/>
    </source>
</evidence>
<dbReference type="InterPro" id="IPR012910">
    <property type="entry name" value="Plug_dom"/>
</dbReference>
<evidence type="ECO:0000256" key="13">
    <source>
        <dbReference type="ARBA" id="ARBA00023237"/>
    </source>
</evidence>
<dbReference type="GO" id="GO:0009279">
    <property type="term" value="C:cell outer membrane"/>
    <property type="evidence" value="ECO:0007669"/>
    <property type="project" value="UniProtKB-SubCell"/>
</dbReference>
<evidence type="ECO:0000256" key="4">
    <source>
        <dbReference type="ARBA" id="ARBA00022452"/>
    </source>
</evidence>
<dbReference type="Gene3D" id="2.170.130.10">
    <property type="entry name" value="TonB-dependent receptor, plug domain"/>
    <property type="match status" value="1"/>
</dbReference>
<evidence type="ECO:0000256" key="17">
    <source>
        <dbReference type="SAM" id="SignalP"/>
    </source>
</evidence>
<dbReference type="GO" id="GO:0015891">
    <property type="term" value="P:siderophore transport"/>
    <property type="evidence" value="ECO:0007669"/>
    <property type="project" value="InterPro"/>
</dbReference>
<evidence type="ECO:0000313" key="21">
    <source>
        <dbReference type="Proteomes" id="UP000193396"/>
    </source>
</evidence>
<evidence type="ECO:0000256" key="11">
    <source>
        <dbReference type="ARBA" id="ARBA00023136"/>
    </source>
</evidence>
<keyword evidence="4 14" id="KW-1134">Transmembrane beta strand</keyword>
<feature type="domain" description="TonB-dependent receptor-like beta-barrel" evidence="18">
    <location>
        <begin position="262"/>
        <end position="703"/>
    </location>
</feature>
<evidence type="ECO:0000256" key="14">
    <source>
        <dbReference type="PROSITE-ProRule" id="PRU01360"/>
    </source>
</evidence>
<gene>
    <name evidence="20" type="ORF">TALK_08765</name>
</gene>
<evidence type="ECO:0000259" key="18">
    <source>
        <dbReference type="Pfam" id="PF00593"/>
    </source>
</evidence>
<keyword evidence="12" id="KW-0675">Receptor</keyword>
<evidence type="ECO:0000256" key="16">
    <source>
        <dbReference type="SAM" id="MobiDB-lite"/>
    </source>
</evidence>
<feature type="signal peptide" evidence="17">
    <location>
        <begin position="1"/>
        <end position="43"/>
    </location>
</feature>
<dbReference type="STRING" id="1293890.TALK_08765"/>
<name>A0A1Y2LEI8_9PROT</name>
<dbReference type="AlphaFoldDB" id="A0A1Y2LEI8"/>
<evidence type="ECO:0008006" key="22">
    <source>
        <dbReference type="Google" id="ProtNLM"/>
    </source>
</evidence>
<keyword evidence="21" id="KW-1185">Reference proteome</keyword>
<comment type="similarity">
    <text evidence="2 14 15">Belongs to the TonB-dependent receptor family.</text>
</comment>
<dbReference type="InterPro" id="IPR037066">
    <property type="entry name" value="Plug_dom_sf"/>
</dbReference>
<comment type="caution">
    <text evidence="20">The sequence shown here is derived from an EMBL/GenBank/DDBJ whole genome shotgun (WGS) entry which is preliminary data.</text>
</comment>
<evidence type="ECO:0000256" key="15">
    <source>
        <dbReference type="RuleBase" id="RU003357"/>
    </source>
</evidence>
<evidence type="ECO:0000256" key="7">
    <source>
        <dbReference type="ARBA" id="ARBA00022729"/>
    </source>
</evidence>
<dbReference type="Pfam" id="PF00593">
    <property type="entry name" value="TonB_dep_Rec_b-barrel"/>
    <property type="match status" value="1"/>
</dbReference>
<protein>
    <recommendedName>
        <fullName evidence="22">TonB-dependent receptor</fullName>
    </recommendedName>
</protein>
<sequence length="735" mass="80738">MTTNSKVEIARLTVRQRSGMNRFFCHALMTGVSMLALSHVAMAQEATTEDEIVLDPITVEDSQTAEKGDGPVKGYVAKRSRSATKTDTPIEKTPQSISVIPADQIEDQAAGSVAEALRYTPGVVTEYRGTSNLHDEMYVRGFSYVPKYLDGLTYGEASFGQIEPYLLERVELLRGPSSILYGQANPGGVVNQTTKHPTGETSNEVELSVGTNNLYSTAGDFSGVISKEEGLSYRLVAKGITEEEVAGDIEKNRIAIMPSINWTPNVDTSLTVTAIYQNDPDAGTRGFLSAEGTLYPTENGYFPRDFYVGAYDWEESSRTQASFGYQLEHAVDETLTLRQNARYNHIEADFKSVILDNFTSAGAQVTRAAVQSGDEFDQYVIDNQAQLDLETGDFDHTVLFGVDYKYSTKDSWFGRKSLGNENWQNLSRYTGLTQLGRTSTDQHAEAWQAGVYAQDQVEFGKWNVSFGGRHDWANSDVDNYLKSTKTSQDDQAFSGRVGAVYSFDNGIAPYASYSTSFEPKVGVDQNDDAYDPVTAQQYEAGVRYAPDHGGYMITASVYQLTQQNIVSTDPADSSKTYQTGEIESRGFEIEGRANVTKNLSMIASYARINAKTVEDENPANVGLKTSNTPRDQAALWAKYTFDQGVFDGVAIGGGVRYTGVSFDRKNTTKVPDYMLFDAMLSYDLGAVSNRLDGASVQLNAVNLSDETYVSSCTVGAWACWYGPGRAVTATLKYNW</sequence>
<feature type="domain" description="TonB-dependent receptor plug" evidence="19">
    <location>
        <begin position="90"/>
        <end position="189"/>
    </location>
</feature>
<evidence type="ECO:0000256" key="1">
    <source>
        <dbReference type="ARBA" id="ARBA00004571"/>
    </source>
</evidence>
<keyword evidence="10 15" id="KW-0798">TonB box</keyword>
<evidence type="ECO:0000256" key="10">
    <source>
        <dbReference type="ARBA" id="ARBA00023077"/>
    </source>
</evidence>
<dbReference type="EMBL" id="JFKB01000005">
    <property type="protein sequence ID" value="OSQ48520.1"/>
    <property type="molecule type" value="Genomic_DNA"/>
</dbReference>
<dbReference type="PANTHER" id="PTHR32552:SF68">
    <property type="entry name" value="FERRICHROME OUTER MEMBRANE TRANSPORTER_PHAGE RECEPTOR"/>
    <property type="match status" value="1"/>
</dbReference>
<evidence type="ECO:0000256" key="3">
    <source>
        <dbReference type="ARBA" id="ARBA00022448"/>
    </source>
</evidence>
<dbReference type="NCBIfam" id="TIGR01783">
    <property type="entry name" value="TonB-siderophor"/>
    <property type="match status" value="1"/>
</dbReference>
<evidence type="ECO:0000256" key="9">
    <source>
        <dbReference type="ARBA" id="ARBA00023065"/>
    </source>
</evidence>
<keyword evidence="13 14" id="KW-0998">Cell outer membrane</keyword>
<feature type="region of interest" description="Disordered" evidence="16">
    <location>
        <begin position="60"/>
        <end position="93"/>
    </location>
</feature>
<evidence type="ECO:0000256" key="6">
    <source>
        <dbReference type="ARBA" id="ARBA00022692"/>
    </source>
</evidence>
<proteinExistence type="inferred from homology"/>
<keyword evidence="8" id="KW-0408">Iron</keyword>
<dbReference type="Pfam" id="PF07715">
    <property type="entry name" value="Plug"/>
    <property type="match status" value="1"/>
</dbReference>
<evidence type="ECO:0000256" key="5">
    <source>
        <dbReference type="ARBA" id="ARBA00022496"/>
    </source>
</evidence>
<keyword evidence="11 14" id="KW-0472">Membrane</keyword>
<dbReference type="InterPro" id="IPR036942">
    <property type="entry name" value="Beta-barrel_TonB_sf"/>
</dbReference>
<keyword evidence="3 14" id="KW-0813">Transport</keyword>
<dbReference type="GO" id="GO:0038023">
    <property type="term" value="F:signaling receptor activity"/>
    <property type="evidence" value="ECO:0007669"/>
    <property type="project" value="InterPro"/>
</dbReference>
<feature type="chain" id="PRO_5013141657" description="TonB-dependent receptor" evidence="17">
    <location>
        <begin position="44"/>
        <end position="735"/>
    </location>
</feature>